<feature type="coiled-coil region" evidence="1">
    <location>
        <begin position="989"/>
        <end position="1040"/>
    </location>
</feature>
<reference evidence="2" key="1">
    <citation type="journal article" date="2021" name="Proc. Natl. Acad. Sci. U.S.A.">
        <title>A Catalog of Tens of Thousands of Viruses from Human Metagenomes Reveals Hidden Associations with Chronic Diseases.</title>
        <authorList>
            <person name="Tisza M.J."/>
            <person name="Buck C.B."/>
        </authorList>
    </citation>
    <scope>NUCLEOTIDE SEQUENCE</scope>
    <source>
        <strain evidence="2">CttFh17</strain>
    </source>
</reference>
<keyword evidence="1" id="KW-0175">Coiled coil</keyword>
<name>A0A8S5NHG0_9CAUD</name>
<sequence length="2240" mass="242698">MAKVLFNSQGLIETPTLLLQHKNFETIGNGGITNVSGLTYKNNFNDANEISFKIHKFNNGIKHPLWDQLVDFRIIYIPELKERFQIAVSVNEEDPDDLSKSVTGTALCESELSNINLHGVQINTETDMTNDLYDENFPTVLYRDPDDYDSEDNLKIWAKSKYDYLKDKIAYPTTASVIARKKYILTHASLLHRVLEKAPHYSIAHVDSTLRELSTVHEFTFDGTDTLSALKNDIAEAYHCLFSFNSEQRTISVYDLYSTCTACKYRGDFLDTCPECGSTKVINKYGEDTNVLINSTNLTKSITLESNQDSLKNCFYVTGADDLMNATIRNINPNGSQYIYYFSDDVLSDMPDNLKNKLKSYDTLYNEIQTTRKMALDSTKVANYNNVVTSITKKFANVADDDKDKATFNKLANPLVGHSSLIAARYDATDLYYYINDSMMPVIDIDGLGVQDSLTSIKNGIKALGGVAVTKVSSIESSVVRNTLEKLCQVFCSTAYYDISVETKSLSAYNSSTKTKTYSCTVTITSLTQQDENEEYLTGSVDVTCSVLENNEKYIEQKIKRMTAESKKLKDKQITSFDLSDTDFKKELTYYSLTELTNMYTEFQACQDIVTNGFTEDSVDVQYNNSELKKKYQKFYANRLTWINNEIKTRTSELNSVKAIFDPVKSTGVLQTLKQSIQKELDLQKYLGTDLWNLFYSYRREDDYNNSNYSSTGLNNTELIKRATELFKAAQRELYKAGNLQYSINTTMGNLLALPEFKPIVDKFEVGNFIKVGIDEKVYSLRLLSYQVDYDNLSEIPVEFSTVEKIYSGYSDVPSVLQSAKSMSTSYSSVKDQVDKSKGTTKTVSDWTNNGLLGDNISFSNSKEQTVTLTKNGLLARSWDDVYNEFSLKQLKIVNNGLYLTKDGWETIETGVGRFTYRDIDGNLVEDYGIIAKTVVGNLIIGKELQIYNEDKSIVIDENGLTINGGYLKITGEEVGSDGKTISEVIIDLDTAQKLVALAQQAADKAQESADKAQASADKANKATEDLKVETNEIRELAEKGVDHVITYFYQSDSATELVGGEWTTNSVTWISGKYVWQKVITYYKDRTDNSQTAKAICISGANGQDGKPGENGVKGKGVKSITPQYAISDSNVLQPNEGWSDKEPEWSEGKYIWTRTLVIYDDNTQETTTPIVSNGLNSALSISTVARKQANTANTNASNALTTATSANTTAKEAETKAQQSLDQFLWLVKSGSSSTSLTLTDSAVAAITKQFIIKSPDGSATIIEGGKLKTDALKSNNYVAGNDGTYSSLGTFLDLSNGEIHTPGFYLDSVGNAFYQGTVNADAGYFGDANNNWYIGSAEFDNIRNKDDALVNGVEYSALISKGNAALTAGHWYLMSQDGSLGIQSGWTTINGGNYVFDKETQKYYDMGMVEPIFGSKNEWDNKFLYIRRVKDPSSSQSTWEYLFKVDKDGTIYENGTKLSDKYARKDAVGSTYLPISGGTVTGNLTVNGTLTATASKANQLTHTLSINGKSWNGSADLTVGTMGVAYGGTGKSSWTANGIIYASASGTLSQLSLGTAGYILQSGGTSAPSWVNPSTLNVASATKATQDGNGNIISDTYLRKDFDSVSQNVSFGGSVDVDDLTAGTLLVSGIARFANGLIGNLKGTASNVPWSGITDKPSTFTPSAHTHTMANISDWETYVYNAQGTRTKNTVLAAPNGSDGKATFRSLVEADIPALSKSKVGLGNVDNTADSTKNVLSATKLTTARKIGNASFDGSADITLAQIGASASGHTHNYTSKVTLAGTDYSCVSNAITITKANLQSAIGSTGLGLMTEAERSKLNSIKVSSGGTIDFSGVTASGALAATVGDDKTVAITHNVSGVKAGTYKSVTVDTYGHVTAGTNPTTLSGYGITDALSSSTKYALSDSVGGNALKANLLANLGRLTDANVTVTGSGGVATFKASSSMTSHKPPKEGHILHFYWDIKNNWDSQMCISADSSPTVYVRGMNGQANTYGDWKTLLDSTNYTSYTVKKDGTGASGTWGIDITGNAATATKATSADSATKATQDGNGNVISSTYLPLTGGSMTGTIVSSSAAQVLRWTSSATSVNSTGCSWYGLGTYRADDGYNWLNISNYWGINFTTTSSNRFTHNGNIIITSANIGSQSVSSATKATQDGAGNVITSKYVTIDTTQTISGAKTFSKETTISSATASTNKTTGALKVKGGIASEGQISADKAMIGDAVTLEYNTELQCLNFVFA</sequence>
<dbReference type="EMBL" id="BK015176">
    <property type="protein sequence ID" value="DAD94261.1"/>
    <property type="molecule type" value="Genomic_DNA"/>
</dbReference>
<accession>A0A8S5NHG0</accession>
<organism evidence="2">
    <name type="scientific">Siphoviridae sp. cttFh17</name>
    <dbReference type="NCBI Taxonomy" id="2826491"/>
    <lineage>
        <taxon>Viruses</taxon>
        <taxon>Duplodnaviria</taxon>
        <taxon>Heunggongvirae</taxon>
        <taxon>Uroviricota</taxon>
        <taxon>Caudoviricetes</taxon>
    </lineage>
</organism>
<evidence type="ECO:0000256" key="1">
    <source>
        <dbReference type="SAM" id="Coils"/>
    </source>
</evidence>
<proteinExistence type="predicted"/>
<evidence type="ECO:0000313" key="2">
    <source>
        <dbReference type="EMBL" id="DAD94261.1"/>
    </source>
</evidence>
<protein>
    <submittedName>
        <fullName evidence="2">Tail fiber protein</fullName>
    </submittedName>
</protein>